<feature type="domain" description="C2H2-type" evidence="13">
    <location>
        <begin position="494"/>
        <end position="517"/>
    </location>
</feature>
<dbReference type="SMART" id="SM00355">
    <property type="entry name" value="ZnF_C2H2"/>
    <property type="match status" value="10"/>
</dbReference>
<feature type="binding site" evidence="11">
    <location>
        <position position="67"/>
    </location>
    <ligand>
        <name>Zn(2+)</name>
        <dbReference type="ChEBI" id="CHEBI:29105"/>
    </ligand>
</feature>
<feature type="binding site" evidence="11">
    <location>
        <position position="13"/>
    </location>
    <ligand>
        <name>Zn(2+)</name>
        <dbReference type="ChEBI" id="CHEBI:29105"/>
    </ligand>
</feature>
<dbReference type="GO" id="GO:0003677">
    <property type="term" value="F:DNA binding"/>
    <property type="evidence" value="ECO:0007669"/>
    <property type="project" value="UniProtKB-KW"/>
</dbReference>
<dbReference type="PROSITE" id="PS50157">
    <property type="entry name" value="ZINC_FINGER_C2H2_2"/>
    <property type="match status" value="4"/>
</dbReference>
<feature type="binding site" evidence="11">
    <location>
        <position position="64"/>
    </location>
    <ligand>
        <name>Zn(2+)</name>
        <dbReference type="ChEBI" id="CHEBI:29105"/>
    </ligand>
</feature>
<feature type="binding site" evidence="11">
    <location>
        <position position="16"/>
    </location>
    <ligand>
        <name>Zn(2+)</name>
        <dbReference type="ChEBI" id="CHEBI:29105"/>
    </ligand>
</feature>
<proteinExistence type="predicted"/>
<dbReference type="AlphaFoldDB" id="A0A1Q3F114"/>
<evidence type="ECO:0000256" key="5">
    <source>
        <dbReference type="ARBA" id="ARBA00022833"/>
    </source>
</evidence>
<keyword evidence="4 10" id="KW-0863">Zinc-finger</keyword>
<feature type="region of interest" description="Disordered" evidence="12">
    <location>
        <begin position="157"/>
        <end position="177"/>
    </location>
</feature>
<dbReference type="SMART" id="SM00868">
    <property type="entry name" value="zf-AD"/>
    <property type="match status" value="1"/>
</dbReference>
<feature type="domain" description="C2H2-type" evidence="13">
    <location>
        <begin position="378"/>
        <end position="406"/>
    </location>
</feature>
<dbReference type="Gene3D" id="3.30.160.60">
    <property type="entry name" value="Classic Zinc Finger"/>
    <property type="match status" value="3"/>
</dbReference>
<dbReference type="GO" id="GO:0005634">
    <property type="term" value="C:nucleus"/>
    <property type="evidence" value="ECO:0007669"/>
    <property type="project" value="UniProtKB-SubCell"/>
</dbReference>
<evidence type="ECO:0000313" key="15">
    <source>
        <dbReference type="EMBL" id="JAV21242.1"/>
    </source>
</evidence>
<keyword evidence="8" id="KW-0804">Transcription</keyword>
<evidence type="ECO:0000259" key="13">
    <source>
        <dbReference type="PROSITE" id="PS50157"/>
    </source>
</evidence>
<sequence>MTIFRLKTYPNVCRMCLQSKPSAEMISLDSYRPLFSRSVAEMLDEVASFKIPLKLICYLPTELCEQCLDVFEFFYKYKRKLDLVQRFSEALAEIKCGNQRPLEELFESSKTALQMLFKDLDLCDREDFRAADLLEEFYEYDIASTICVKIESASEMEDEVTDNVEDKDDDGGGESVGDYEAELAELGLKLYKEDDEQQEEEPGPSRDEVTDSYMQQLQKSLEEEQEIEPDGDVIPAGLQDEPVSKAEPIAQVEEAPSEVTPSEVTMLTADLAEDEDDEEEHFYMDESDVDVGDAPSECPPKKRRKYNRFPEEEVDLQECILEDCKFITSYPSQFEKHLAKHHPDQEGTLFCQRKSCADEHFNSIDLLRQHKNDVHSTHICGECGKVTKHLIALENHAKQAHGRGREPTVPCTVCEDKFRSETELQRHIEKDHGRRFSYECPECGLGFKLKLLLTQHLLTHSIVRNYNCDQCGNAFKTSNHLRRHIKTVHVEVRYPCELCPVSYGRKDKLRMHMERVHEIQTYFVYDICCCSFESNAKLDEHKQRHEKPEDLECGLCLTACPSVEEFNEHLCITYQDDYVCCRRDFRYHSYYNRHMFLAHGVRTNARVKPNAGVLMGKQRAMRKPVERCTLCDHVFPTRKLKKAHMETCAGKVVIFEIEPVADGIGGSSADVSSLQILEVKSEQ</sequence>
<evidence type="ECO:0000256" key="6">
    <source>
        <dbReference type="ARBA" id="ARBA00023015"/>
    </source>
</evidence>
<keyword evidence="2 11" id="KW-0479">Metal-binding</keyword>
<feature type="domain" description="C2H2-type" evidence="13">
    <location>
        <begin position="466"/>
        <end position="494"/>
    </location>
</feature>
<feature type="domain" description="ZAD" evidence="14">
    <location>
        <begin position="11"/>
        <end position="91"/>
    </location>
</feature>
<dbReference type="SUPFAM" id="SSF57667">
    <property type="entry name" value="beta-beta-alpha zinc fingers"/>
    <property type="match status" value="2"/>
</dbReference>
<dbReference type="GO" id="GO:0008270">
    <property type="term" value="F:zinc ion binding"/>
    <property type="evidence" value="ECO:0007669"/>
    <property type="project" value="UniProtKB-UniRule"/>
</dbReference>
<reference evidence="15" key="1">
    <citation type="submission" date="2017-01" db="EMBL/GenBank/DDBJ databases">
        <title>A deep insight into the sialotranscriptome of adult male and female Cluex tarsalis mosquitoes.</title>
        <authorList>
            <person name="Ribeiro J.M."/>
            <person name="Moreira F."/>
            <person name="Bernard K.A."/>
            <person name="Calvo E."/>
        </authorList>
    </citation>
    <scope>NUCLEOTIDE SEQUENCE</scope>
    <source>
        <strain evidence="15">Kern County</strain>
        <tissue evidence="15">Salivary glands</tissue>
    </source>
</reference>
<evidence type="ECO:0000256" key="9">
    <source>
        <dbReference type="ARBA" id="ARBA00023242"/>
    </source>
</evidence>
<dbReference type="EMBL" id="GFDL01013803">
    <property type="protein sequence ID" value="JAV21242.1"/>
    <property type="molecule type" value="Transcribed_RNA"/>
</dbReference>
<evidence type="ECO:0000256" key="3">
    <source>
        <dbReference type="ARBA" id="ARBA00022737"/>
    </source>
</evidence>
<keyword evidence="5 11" id="KW-0862">Zinc</keyword>
<dbReference type="PROSITE" id="PS51915">
    <property type="entry name" value="ZAD"/>
    <property type="match status" value="1"/>
</dbReference>
<dbReference type="PROSITE" id="PS00028">
    <property type="entry name" value="ZINC_FINGER_C2H2_1"/>
    <property type="match status" value="3"/>
</dbReference>
<evidence type="ECO:0000256" key="4">
    <source>
        <dbReference type="ARBA" id="ARBA00022771"/>
    </source>
</evidence>
<dbReference type="InterPro" id="IPR050331">
    <property type="entry name" value="Zinc_finger"/>
</dbReference>
<feature type="region of interest" description="Disordered" evidence="12">
    <location>
        <begin position="192"/>
        <end position="211"/>
    </location>
</feature>
<dbReference type="InterPro" id="IPR036236">
    <property type="entry name" value="Znf_C2H2_sf"/>
</dbReference>
<accession>A0A1Q3F114</accession>
<dbReference type="PANTHER" id="PTHR16515">
    <property type="entry name" value="PR DOMAIN ZINC FINGER PROTEIN"/>
    <property type="match status" value="1"/>
</dbReference>
<name>A0A1Q3F114_CULTA</name>
<evidence type="ECO:0000259" key="14">
    <source>
        <dbReference type="PROSITE" id="PS51915"/>
    </source>
</evidence>
<dbReference type="GO" id="GO:0010468">
    <property type="term" value="P:regulation of gene expression"/>
    <property type="evidence" value="ECO:0007669"/>
    <property type="project" value="TreeGrafter"/>
</dbReference>
<dbReference type="InterPro" id="IPR012934">
    <property type="entry name" value="Znf_AD"/>
</dbReference>
<organism evidence="15">
    <name type="scientific">Culex tarsalis</name>
    <name type="common">Encephalitis mosquito</name>
    <dbReference type="NCBI Taxonomy" id="7177"/>
    <lineage>
        <taxon>Eukaryota</taxon>
        <taxon>Metazoa</taxon>
        <taxon>Ecdysozoa</taxon>
        <taxon>Arthropoda</taxon>
        <taxon>Hexapoda</taxon>
        <taxon>Insecta</taxon>
        <taxon>Pterygota</taxon>
        <taxon>Neoptera</taxon>
        <taxon>Endopterygota</taxon>
        <taxon>Diptera</taxon>
        <taxon>Nematocera</taxon>
        <taxon>Culicoidea</taxon>
        <taxon>Culicidae</taxon>
        <taxon>Culicinae</taxon>
        <taxon>Culicini</taxon>
        <taxon>Culex</taxon>
        <taxon>Culex</taxon>
    </lineage>
</organism>
<dbReference type="InterPro" id="IPR013087">
    <property type="entry name" value="Znf_C2H2_type"/>
</dbReference>
<feature type="domain" description="C2H2-type" evidence="13">
    <location>
        <begin position="438"/>
        <end position="465"/>
    </location>
</feature>
<feature type="compositionally biased region" description="Acidic residues" evidence="12">
    <location>
        <begin position="193"/>
        <end position="202"/>
    </location>
</feature>
<keyword evidence="3" id="KW-0677">Repeat</keyword>
<keyword evidence="6" id="KW-0805">Transcription regulation</keyword>
<keyword evidence="9" id="KW-0539">Nucleus</keyword>
<evidence type="ECO:0000256" key="8">
    <source>
        <dbReference type="ARBA" id="ARBA00023163"/>
    </source>
</evidence>
<evidence type="ECO:0000256" key="7">
    <source>
        <dbReference type="ARBA" id="ARBA00023125"/>
    </source>
</evidence>
<protein>
    <submittedName>
        <fullName evidence="15">Putative c2h2-type zn-finger protein</fullName>
    </submittedName>
</protein>
<keyword evidence="7" id="KW-0238">DNA-binding</keyword>
<evidence type="ECO:0000256" key="11">
    <source>
        <dbReference type="PROSITE-ProRule" id="PRU01263"/>
    </source>
</evidence>
<dbReference type="PANTHER" id="PTHR16515:SF49">
    <property type="entry name" value="GASTRULA ZINC FINGER PROTEIN XLCGF49.1-LIKE-RELATED"/>
    <property type="match status" value="1"/>
</dbReference>
<evidence type="ECO:0000256" key="12">
    <source>
        <dbReference type="SAM" id="MobiDB-lite"/>
    </source>
</evidence>
<dbReference type="FunFam" id="3.30.160.60:FF:000145">
    <property type="entry name" value="Zinc finger protein 574"/>
    <property type="match status" value="1"/>
</dbReference>
<comment type="subcellular location">
    <subcellularLocation>
        <location evidence="1">Nucleus</location>
    </subcellularLocation>
</comment>
<evidence type="ECO:0000256" key="2">
    <source>
        <dbReference type="ARBA" id="ARBA00022723"/>
    </source>
</evidence>
<dbReference type="Pfam" id="PF00096">
    <property type="entry name" value="zf-C2H2"/>
    <property type="match status" value="3"/>
</dbReference>
<evidence type="ECO:0000256" key="10">
    <source>
        <dbReference type="PROSITE-ProRule" id="PRU00042"/>
    </source>
</evidence>
<evidence type="ECO:0000256" key="1">
    <source>
        <dbReference type="ARBA" id="ARBA00004123"/>
    </source>
</evidence>